<accession>A0A4R3NIK9</accession>
<proteinExistence type="predicted"/>
<sequence length="209" mass="24575">MLQLIVVIVITTFVTVFAYKKMSSYMKSKGLSKGSIILVSFFPSALLYFFVYSILSMISYSLTSPTVIVKYKNMDNENVYLEFNEENPLEMSLYKSIKSYPQESFEFRRAILIYIDYGVSLKDFDEKVRPICQSDFDKLSSWYGQQVKYWQQFPANVRNVEIEKAAKELVRRQKIIVPVMQNCYYVESQKLPNHIPRKPVIDNSKYYAK</sequence>
<dbReference type="RefSeq" id="WP_006661139.1">
    <property type="nucleotide sequence ID" value="NZ_SMAS01000021.1"/>
</dbReference>
<organism evidence="2 3">
    <name type="scientific">Providencia alcalifaciens</name>
    <dbReference type="NCBI Taxonomy" id="126385"/>
    <lineage>
        <taxon>Bacteria</taxon>
        <taxon>Pseudomonadati</taxon>
        <taxon>Pseudomonadota</taxon>
        <taxon>Gammaproteobacteria</taxon>
        <taxon>Enterobacterales</taxon>
        <taxon>Morganellaceae</taxon>
        <taxon>Providencia</taxon>
    </lineage>
</organism>
<dbReference type="EMBL" id="SMAS01000021">
    <property type="protein sequence ID" value="TCT27944.1"/>
    <property type="molecule type" value="Genomic_DNA"/>
</dbReference>
<reference evidence="2 3" key="1">
    <citation type="submission" date="2019-03" db="EMBL/GenBank/DDBJ databases">
        <title>Genomic analyses of the natural microbiome of Caenorhabditis elegans.</title>
        <authorList>
            <person name="Samuel B."/>
        </authorList>
    </citation>
    <scope>NUCLEOTIDE SEQUENCE [LARGE SCALE GENOMIC DNA]</scope>
    <source>
        <strain evidence="2 3">JUb102</strain>
    </source>
</reference>
<comment type="caution">
    <text evidence="2">The sequence shown here is derived from an EMBL/GenBank/DDBJ whole genome shotgun (WGS) entry which is preliminary data.</text>
</comment>
<evidence type="ECO:0000313" key="2">
    <source>
        <dbReference type="EMBL" id="TCT27944.1"/>
    </source>
</evidence>
<gene>
    <name evidence="2" type="ORF">EC835_1215</name>
</gene>
<name>A0A4R3NIK9_9GAMM</name>
<feature type="transmembrane region" description="Helical" evidence="1">
    <location>
        <begin position="34"/>
        <end position="55"/>
    </location>
</feature>
<dbReference type="OrthoDB" id="6608320at2"/>
<protein>
    <submittedName>
        <fullName evidence="2">Uncharacterized protein</fullName>
    </submittedName>
</protein>
<keyword evidence="1" id="KW-1133">Transmembrane helix</keyword>
<dbReference type="AlphaFoldDB" id="A0A4R3NIK9"/>
<dbReference type="Proteomes" id="UP000295055">
    <property type="component" value="Unassembled WGS sequence"/>
</dbReference>
<evidence type="ECO:0000256" key="1">
    <source>
        <dbReference type="SAM" id="Phobius"/>
    </source>
</evidence>
<keyword evidence="1" id="KW-0812">Transmembrane</keyword>
<evidence type="ECO:0000313" key="3">
    <source>
        <dbReference type="Proteomes" id="UP000295055"/>
    </source>
</evidence>
<keyword evidence="1" id="KW-0472">Membrane</keyword>